<dbReference type="Pfam" id="PF17389">
    <property type="entry name" value="Bac_rhamnosid6H"/>
    <property type="match status" value="1"/>
</dbReference>
<dbReference type="EMBL" id="JACIEW010000001">
    <property type="protein sequence ID" value="MBB4051262.1"/>
    <property type="molecule type" value="Genomic_DNA"/>
</dbReference>
<evidence type="ECO:0000259" key="5">
    <source>
        <dbReference type="Pfam" id="PF08531"/>
    </source>
</evidence>
<evidence type="ECO:0000313" key="9">
    <source>
        <dbReference type="Proteomes" id="UP000547011"/>
    </source>
</evidence>
<reference evidence="8 9" key="1">
    <citation type="submission" date="2020-08" db="EMBL/GenBank/DDBJ databases">
        <title>Genomic Encyclopedia of Type Strains, Phase IV (KMG-IV): sequencing the most valuable type-strain genomes for metagenomic binning, comparative biology and taxonomic classification.</title>
        <authorList>
            <person name="Goeker M."/>
        </authorList>
    </citation>
    <scope>NUCLEOTIDE SEQUENCE [LARGE SCALE GENOMIC DNA]</scope>
    <source>
        <strain evidence="8 9">DSM 23447</strain>
    </source>
</reference>
<dbReference type="Gene3D" id="1.50.10.10">
    <property type="match status" value="1"/>
</dbReference>
<organism evidence="8 9">
    <name type="scientific">Devosia subaequoris</name>
    <dbReference type="NCBI Taxonomy" id="395930"/>
    <lineage>
        <taxon>Bacteria</taxon>
        <taxon>Pseudomonadati</taxon>
        <taxon>Pseudomonadota</taxon>
        <taxon>Alphaproteobacteria</taxon>
        <taxon>Hyphomicrobiales</taxon>
        <taxon>Devosiaceae</taxon>
        <taxon>Devosia</taxon>
    </lineage>
</organism>
<feature type="domain" description="Alpha-L-rhamnosidase six-hairpin glycosidase" evidence="6">
    <location>
        <begin position="322"/>
        <end position="676"/>
    </location>
</feature>
<feature type="domain" description="Alpha-L-rhamnosidase concanavalin-like" evidence="4">
    <location>
        <begin position="220"/>
        <end position="302"/>
    </location>
</feature>
<dbReference type="InterPro" id="IPR012341">
    <property type="entry name" value="6hp_glycosidase-like_sf"/>
</dbReference>
<name>A0A7W6IL66_9HYPH</name>
<dbReference type="Pfam" id="PF08531">
    <property type="entry name" value="Bac_rhamnosid_N"/>
    <property type="match status" value="1"/>
</dbReference>
<sequence>MTDAAAVHTRGATKAPHNWTARMIHPLADAGVGTPASFVAKTFTLDRVGGSEVLTISALGLYRAFINGKRVGNDLLTPGWTSYDARLSYQTYNVGDLLVPGENRIEIWLADGWLRSQMMWGKHPIFNTWGDKIAAIAELHAGPGAAEPLLVTDAGWESGELPVRKSGIYFGEVFDARIAPKVSAGTEALDFDSAVLVPHETTPVRELEPLTVAKSWTDAEGRTVYDFAQNAGGNVAITVKGAAGAKITIEHAEVLDQDGNFYNGNYRTADARIEYVLAGAGEEHYRPYFTFQGYRYARVTIEGDAKLLDIVSVPVSSVTEVKSSFTSGNKLVNRLFLNTLWSQRANFIEVPTDCPQRDERLGWTGDAQVFAGTAAYLGEVQGFFHKWVRDLMVDQREDGAVPHVCPDPTRLDPTHYPGFYGSTGWGDAIWMVPWQLYLHYGDTAFLAEVLPSMVKWVDFVWSISDGPIVSPPREWGARGFSFGDWLQPKGPSAKPLPTMGDDAAATVYLHIASKAVSEIARIVGKSDVADRMAEMADQVKAAFANEFITPSGRLAYDDQTSYALAIVHDLIPADKYEATKVYFKNTIERAERRIGTGFIGTPALLPALIKIGEWGLASEVFLQEEVPGWLYQVKMGATTIWERWDAIQPDGTIYNPQMNSYNHYAYGAVCQWLLEGVAGFRPDAADPGFKTIVFEPVILPELSPVKAHHDSPAGAIRAAWTVDGDAVRYEIDVPRGSKGVLRLDAKYRDATLDGQSIASGEDVPLSAGTHQITFSYTAPKREVRHKPKANVNTP</sequence>
<dbReference type="GO" id="GO:0005975">
    <property type="term" value="P:carbohydrate metabolic process"/>
    <property type="evidence" value="ECO:0007669"/>
    <property type="project" value="InterPro"/>
</dbReference>
<evidence type="ECO:0000256" key="1">
    <source>
        <dbReference type="ARBA" id="ARBA00001445"/>
    </source>
</evidence>
<dbReference type="InterPro" id="IPR013737">
    <property type="entry name" value="Bac_rhamnosid_N"/>
</dbReference>
<proteinExistence type="predicted"/>
<dbReference type="InterPro" id="IPR035396">
    <property type="entry name" value="Bac_rhamnosid6H"/>
</dbReference>
<keyword evidence="9" id="KW-1185">Reference proteome</keyword>
<evidence type="ECO:0000256" key="2">
    <source>
        <dbReference type="ARBA" id="ARBA00012652"/>
    </source>
</evidence>
<dbReference type="Pfam" id="PF05592">
    <property type="entry name" value="Bac_rhamnosid"/>
    <property type="match status" value="1"/>
</dbReference>
<dbReference type="SUPFAM" id="SSF48208">
    <property type="entry name" value="Six-hairpin glycosidases"/>
    <property type="match status" value="1"/>
</dbReference>
<evidence type="ECO:0000259" key="7">
    <source>
        <dbReference type="Pfam" id="PF17390"/>
    </source>
</evidence>
<dbReference type="InterPro" id="IPR016007">
    <property type="entry name" value="Alpha_rhamnosid"/>
</dbReference>
<dbReference type="InterPro" id="IPR008902">
    <property type="entry name" value="Rhamnosid_concanavalin"/>
</dbReference>
<dbReference type="InterPro" id="IPR035398">
    <property type="entry name" value="Bac_rhamnosid_C"/>
</dbReference>
<comment type="caution">
    <text evidence="8">The sequence shown here is derived from an EMBL/GenBank/DDBJ whole genome shotgun (WGS) entry which is preliminary data.</text>
</comment>
<evidence type="ECO:0000259" key="4">
    <source>
        <dbReference type="Pfam" id="PF05592"/>
    </source>
</evidence>
<evidence type="ECO:0000313" key="8">
    <source>
        <dbReference type="EMBL" id="MBB4051262.1"/>
    </source>
</evidence>
<accession>A0A7W6IL66</accession>
<dbReference type="Pfam" id="PF17390">
    <property type="entry name" value="Bac_rhamnosid_C"/>
    <property type="match status" value="1"/>
</dbReference>
<feature type="domain" description="Bacterial alpha-L-rhamnosidase N-terminal" evidence="5">
    <location>
        <begin position="54"/>
        <end position="195"/>
    </location>
</feature>
<dbReference type="Gene3D" id="2.60.420.10">
    <property type="entry name" value="Maltose phosphorylase, domain 3"/>
    <property type="match status" value="1"/>
</dbReference>
<evidence type="ECO:0000256" key="3">
    <source>
        <dbReference type="ARBA" id="ARBA00022801"/>
    </source>
</evidence>
<dbReference type="PANTHER" id="PTHR33307:SF6">
    <property type="entry name" value="ALPHA-RHAMNOSIDASE (EUROFUNG)-RELATED"/>
    <property type="match status" value="1"/>
</dbReference>
<keyword evidence="8" id="KW-0326">Glycosidase</keyword>
<dbReference type="Proteomes" id="UP000547011">
    <property type="component" value="Unassembled WGS sequence"/>
</dbReference>
<dbReference type="AlphaFoldDB" id="A0A7W6IL66"/>
<evidence type="ECO:0000259" key="6">
    <source>
        <dbReference type="Pfam" id="PF17389"/>
    </source>
</evidence>
<dbReference type="Gene3D" id="2.60.120.260">
    <property type="entry name" value="Galactose-binding domain-like"/>
    <property type="match status" value="2"/>
</dbReference>
<comment type="catalytic activity">
    <reaction evidence="1">
        <text>Hydrolysis of terminal non-reducing alpha-L-rhamnose residues in alpha-L-rhamnosides.</text>
        <dbReference type="EC" id="3.2.1.40"/>
    </reaction>
</comment>
<dbReference type="PANTHER" id="PTHR33307">
    <property type="entry name" value="ALPHA-RHAMNOSIDASE (EUROFUNG)"/>
    <property type="match status" value="1"/>
</dbReference>
<dbReference type="GO" id="GO:0030596">
    <property type="term" value="F:alpha-L-rhamnosidase activity"/>
    <property type="evidence" value="ECO:0007669"/>
    <property type="project" value="UniProtKB-EC"/>
</dbReference>
<dbReference type="EC" id="3.2.1.40" evidence="2"/>
<gene>
    <name evidence="8" type="ORF">GGR20_000880</name>
</gene>
<protein>
    <recommendedName>
        <fullName evidence="2">alpha-L-rhamnosidase</fullName>
        <ecNumber evidence="2">3.2.1.40</ecNumber>
    </recommendedName>
</protein>
<feature type="domain" description="Alpha-L-rhamnosidase C-terminal" evidence="7">
    <location>
        <begin position="685"/>
        <end position="745"/>
    </location>
</feature>
<keyword evidence="3 8" id="KW-0378">Hydrolase</keyword>
<dbReference type="InterPro" id="IPR008928">
    <property type="entry name" value="6-hairpin_glycosidase_sf"/>
</dbReference>